<proteinExistence type="predicted"/>
<accession>A0ABU1HHB5</accession>
<evidence type="ECO:0000313" key="1">
    <source>
        <dbReference type="EMBL" id="MDR5906875.1"/>
    </source>
</evidence>
<evidence type="ECO:0008006" key="3">
    <source>
        <dbReference type="Google" id="ProtNLM"/>
    </source>
</evidence>
<organism evidence="1 2">
    <name type="scientific">Franzmannia qiaohouensis</name>
    <dbReference type="NCBI Taxonomy" id="1329370"/>
    <lineage>
        <taxon>Bacteria</taxon>
        <taxon>Pseudomonadati</taxon>
        <taxon>Pseudomonadota</taxon>
        <taxon>Gammaproteobacteria</taxon>
        <taxon>Oceanospirillales</taxon>
        <taxon>Halomonadaceae</taxon>
        <taxon>Franzmannia</taxon>
    </lineage>
</organism>
<dbReference type="Gene3D" id="3.40.50.300">
    <property type="entry name" value="P-loop containing nucleotide triphosphate hydrolases"/>
    <property type="match status" value="1"/>
</dbReference>
<dbReference type="RefSeq" id="WP_309723815.1">
    <property type="nucleotide sequence ID" value="NZ_JARWAM010000012.1"/>
</dbReference>
<comment type="caution">
    <text evidence="1">The sequence shown here is derived from an EMBL/GenBank/DDBJ whole genome shotgun (WGS) entry which is preliminary data.</text>
</comment>
<dbReference type="InterPro" id="IPR027417">
    <property type="entry name" value="P-loop_NTPase"/>
</dbReference>
<name>A0ABU1HHB5_9GAMM</name>
<gene>
    <name evidence="1" type="ORF">QC821_16465</name>
</gene>
<reference evidence="1 2" key="1">
    <citation type="submission" date="2023-04" db="EMBL/GenBank/DDBJ databases">
        <title>A long-awaited taxogenomic arrangement of the family Halomonadaceae.</title>
        <authorList>
            <person name="De La Haba R."/>
            <person name="Chuvochina M."/>
            <person name="Wittouck S."/>
            <person name="Arahal D.R."/>
            <person name="Sanchez-Porro C."/>
            <person name="Hugenholtz P."/>
            <person name="Ventosa A."/>
        </authorList>
    </citation>
    <scope>NUCLEOTIDE SEQUENCE [LARGE SCALE GENOMIC DNA]</scope>
    <source>
        <strain evidence="1 2">DSM 26770</strain>
    </source>
</reference>
<protein>
    <recommendedName>
        <fullName evidence="3">Serine kinase</fullName>
    </recommendedName>
</protein>
<dbReference type="SUPFAM" id="SSF53795">
    <property type="entry name" value="PEP carboxykinase-like"/>
    <property type="match status" value="1"/>
</dbReference>
<sequence length="336" mass="36767">MSHRYLIFGQRVSTERRFRTPMTSVAPSGESDLRFDCRVVCHAPSLAADACLYASPDKNHYGESAVQLYAVADGYVMRFPRVADFTLTPGHIDCQLLDPALDYMVEVCLLGHVFSCYLELSGVTALHAGAVEVDGRAVLFAADRTGGKSTLVTSLVKAGFALLADDISALSITAHGVRCLHGFPQLKMTPEQVRRFVSGEQDYPLVHPAFTKLSVPLQALGRAATEPLPVAAIYLLAREREVGPDARPQIVPVPASEAVIHLARHSFLWHLLETQRGGRAFAPGVARPAAADLRIDRFMRLSRIAGQVPVRHLHYPSGYQWLPDVHQAIVDDVTTL</sequence>
<dbReference type="EMBL" id="JARWAM010000012">
    <property type="protein sequence ID" value="MDR5906875.1"/>
    <property type="molecule type" value="Genomic_DNA"/>
</dbReference>
<dbReference type="Proteomes" id="UP001251374">
    <property type="component" value="Unassembled WGS sequence"/>
</dbReference>
<keyword evidence="2" id="KW-1185">Reference proteome</keyword>
<evidence type="ECO:0000313" key="2">
    <source>
        <dbReference type="Proteomes" id="UP001251374"/>
    </source>
</evidence>